<comment type="caution">
    <text evidence="2">The sequence shown here is derived from an EMBL/GenBank/DDBJ whole genome shotgun (WGS) entry which is preliminary data.</text>
</comment>
<dbReference type="EMBL" id="QLIX01000005">
    <property type="protein sequence ID" value="RAI59175.1"/>
    <property type="molecule type" value="Genomic_DNA"/>
</dbReference>
<dbReference type="Proteomes" id="UP000249065">
    <property type="component" value="Unassembled WGS sequence"/>
</dbReference>
<dbReference type="RefSeq" id="WP_111469433.1">
    <property type="nucleotide sequence ID" value="NZ_QLIX01000005.1"/>
</dbReference>
<dbReference type="OrthoDB" id="7284888at2"/>
<proteinExistence type="predicted"/>
<reference evidence="3" key="1">
    <citation type="submission" date="2018-06" db="EMBL/GenBank/DDBJ databases">
        <authorList>
            <person name="Khan S.A."/>
        </authorList>
    </citation>
    <scope>NUCLEOTIDE SEQUENCE [LARGE SCALE GENOMIC DNA]</scope>
    <source>
        <strain evidence="3">DB-1506</strain>
    </source>
</reference>
<feature type="transmembrane region" description="Helical" evidence="1">
    <location>
        <begin position="32"/>
        <end position="49"/>
    </location>
</feature>
<name>A0A327M9S7_9PROT</name>
<keyword evidence="3" id="KW-1185">Reference proteome</keyword>
<keyword evidence="1" id="KW-0812">Transmembrane</keyword>
<evidence type="ECO:0000313" key="3">
    <source>
        <dbReference type="Proteomes" id="UP000249065"/>
    </source>
</evidence>
<sequence length="61" mass="6564">MVARVVEAVMVLCAVIGFYALCPALGRFPGSTWPLLPAVVAGYACYLHGRDRRRLLGGEVT</sequence>
<dbReference type="AlphaFoldDB" id="A0A327M9S7"/>
<keyword evidence="1" id="KW-0472">Membrane</keyword>
<keyword evidence="1" id="KW-1133">Transmembrane helix</keyword>
<accession>A0A327M9S7</accession>
<evidence type="ECO:0000313" key="2">
    <source>
        <dbReference type="EMBL" id="RAI59175.1"/>
    </source>
</evidence>
<gene>
    <name evidence="2" type="ORF">DOO78_09030</name>
</gene>
<organism evidence="2 3">
    <name type="scientific">Roseicella frigidaeris</name>
    <dbReference type="NCBI Taxonomy" id="2230885"/>
    <lineage>
        <taxon>Bacteria</taxon>
        <taxon>Pseudomonadati</taxon>
        <taxon>Pseudomonadota</taxon>
        <taxon>Alphaproteobacteria</taxon>
        <taxon>Acetobacterales</taxon>
        <taxon>Roseomonadaceae</taxon>
        <taxon>Roseicella</taxon>
    </lineage>
</organism>
<evidence type="ECO:0000256" key="1">
    <source>
        <dbReference type="SAM" id="Phobius"/>
    </source>
</evidence>
<protein>
    <submittedName>
        <fullName evidence="2">Uncharacterized protein</fullName>
    </submittedName>
</protein>
<feature type="transmembrane region" description="Helical" evidence="1">
    <location>
        <begin position="5"/>
        <end position="26"/>
    </location>
</feature>